<reference evidence="13 14" key="1">
    <citation type="journal article" date="2014" name="Genome Biol. Evol.">
        <title>The secreted proteins of Achlya hypogyna and Thraustotheca clavata identify the ancestral oomycete secretome and reveal gene acquisitions by horizontal gene transfer.</title>
        <authorList>
            <person name="Misner I."/>
            <person name="Blouin N."/>
            <person name="Leonard G."/>
            <person name="Richards T.A."/>
            <person name="Lane C.E."/>
        </authorList>
    </citation>
    <scope>NUCLEOTIDE SEQUENCE [LARGE SCALE GENOMIC DNA]</scope>
    <source>
        <strain evidence="13 14">ATCC 34112</strain>
    </source>
</reference>
<evidence type="ECO:0000256" key="2">
    <source>
        <dbReference type="ARBA" id="ARBA00007447"/>
    </source>
</evidence>
<keyword evidence="14" id="KW-1185">Reference proteome</keyword>
<feature type="transmembrane region" description="Helical" evidence="10">
    <location>
        <begin position="515"/>
        <end position="537"/>
    </location>
</feature>
<feature type="transmembrane region" description="Helical" evidence="10">
    <location>
        <begin position="483"/>
        <end position="503"/>
    </location>
</feature>
<dbReference type="Gene3D" id="2.40.70.10">
    <property type="entry name" value="Acid Proteases"/>
    <property type="match status" value="2"/>
</dbReference>
<dbReference type="AlphaFoldDB" id="A0A1W0A8N0"/>
<dbReference type="Gene3D" id="1.20.1070.10">
    <property type="entry name" value="Rhodopsin 7-helix transmembrane proteins"/>
    <property type="match status" value="1"/>
</dbReference>
<evidence type="ECO:0000256" key="5">
    <source>
        <dbReference type="ARBA" id="ARBA00022750"/>
    </source>
</evidence>
<feature type="transmembrane region" description="Helical" evidence="10">
    <location>
        <begin position="410"/>
        <end position="431"/>
    </location>
</feature>
<evidence type="ECO:0000256" key="10">
    <source>
        <dbReference type="SAM" id="Phobius"/>
    </source>
</evidence>
<feature type="disulfide bond" evidence="9">
    <location>
        <begin position="255"/>
        <end position="259"/>
    </location>
</feature>
<evidence type="ECO:0000259" key="12">
    <source>
        <dbReference type="PROSITE" id="PS51767"/>
    </source>
</evidence>
<name>A0A1W0A8N0_9STRA</name>
<dbReference type="InterPro" id="IPR034164">
    <property type="entry name" value="Pepsin-like_dom"/>
</dbReference>
<dbReference type="EMBL" id="JNBS01000330">
    <property type="protein sequence ID" value="OQS06559.1"/>
    <property type="molecule type" value="Genomic_DNA"/>
</dbReference>
<dbReference type="Pfam" id="PF00026">
    <property type="entry name" value="Asp"/>
    <property type="match status" value="1"/>
</dbReference>
<evidence type="ECO:0000259" key="11">
    <source>
        <dbReference type="PROSITE" id="PS50261"/>
    </source>
</evidence>
<feature type="domain" description="Peptidase A1" evidence="12">
    <location>
        <begin position="59"/>
        <end position="376"/>
    </location>
</feature>
<keyword evidence="5" id="KW-0064">Aspartyl protease</keyword>
<evidence type="ECO:0000256" key="6">
    <source>
        <dbReference type="ARBA" id="ARBA00022989"/>
    </source>
</evidence>
<dbReference type="SUPFAM" id="SSF50630">
    <property type="entry name" value="Acid proteases"/>
    <property type="match status" value="1"/>
</dbReference>
<dbReference type="SUPFAM" id="SSF81321">
    <property type="entry name" value="Family A G protein-coupled receptor-like"/>
    <property type="match status" value="1"/>
</dbReference>
<evidence type="ECO:0000256" key="1">
    <source>
        <dbReference type="ARBA" id="ARBA00004141"/>
    </source>
</evidence>
<dbReference type="InterPro" id="IPR001461">
    <property type="entry name" value="Aspartic_peptidase_A1"/>
</dbReference>
<dbReference type="GO" id="GO:0004190">
    <property type="term" value="F:aspartic-type endopeptidase activity"/>
    <property type="evidence" value="ECO:0007669"/>
    <property type="project" value="UniProtKB-KW"/>
</dbReference>
<feature type="active site" evidence="8">
    <location>
        <position position="264"/>
    </location>
</feature>
<sequence>MGVLWTFISLSNGLIRIPLMRKAKPSKPVANLAPEDALQASVIAKLGHVPLTNYVEFQFYGEISIGTPPQKLQVCFDTGSSDLWVPGAECDHCAGTHRFAHNISSTFLQASDPNFTVAYGSGGARGISGTETISVAGYTASEVPFGVVQHEQASLSNMKADGLLGLAFDGLATISHPPAFMLLVLQNANLQPQFAFYLTPDPNSEGSELILGGGDPSWLDGATYMNFDVVPQYGYWTFWRVHVHSLFIGNRLNACDAGCIAFIDTGTSLLGVPANLYAGVLDAIAQYATRAGCYCTLTAYGYQCYMCSNNNFPPLRIGFGGSAYFILEGEDYTLCMGATCLVLIQPSGQDMWTVGDVFLKKFRSLYDVHKRTVSFLCPDDSPNMCGTERDNAPRAFLDNMSLSSMDAHTILILFVTGCSMLGSIFIVLTYYMYPMLQSKRVLVLLYWLSVCHIVYNGMLWISALMQYQSQSAGCALQLVLQQFSGIGTLLLSAVISIELLRAVRGWQSHTKDYSAVYHTVIWCTCTLCGCITIWTGAMGYVPDSLGPSRACWSNHTPAWSRVAFFYIPVILTLALSLYAVFAALHRLQSTSLIQTESGRRSSRLLVSYVSVLAISLVVPTVVGITSLYFDIPESVTFVSELCFYSQGLLHGCVWACSPSFQQAYTQRYYMIGDEEVACLVTE</sequence>
<keyword evidence="4 10" id="KW-0812">Transmembrane</keyword>
<comment type="caution">
    <text evidence="13">The sequence shown here is derived from an EMBL/GenBank/DDBJ whole genome shotgun (WGS) entry which is preliminary data.</text>
</comment>
<comment type="subcellular location">
    <subcellularLocation>
        <location evidence="1">Membrane</location>
        <topology evidence="1">Multi-pass membrane protein</topology>
    </subcellularLocation>
</comment>
<keyword evidence="5" id="KW-0378">Hydrolase</keyword>
<dbReference type="PROSITE" id="PS50261">
    <property type="entry name" value="G_PROTEIN_RECEP_F2_4"/>
    <property type="match status" value="1"/>
</dbReference>
<dbReference type="GO" id="GO:0007166">
    <property type="term" value="P:cell surface receptor signaling pathway"/>
    <property type="evidence" value="ECO:0007669"/>
    <property type="project" value="InterPro"/>
</dbReference>
<dbReference type="PRINTS" id="PR00792">
    <property type="entry name" value="PEPSIN"/>
</dbReference>
<dbReference type="InterPro" id="IPR021109">
    <property type="entry name" value="Peptidase_aspartic_dom_sf"/>
</dbReference>
<feature type="transmembrane region" description="Helical" evidence="10">
    <location>
        <begin position="605"/>
        <end position="629"/>
    </location>
</feature>
<keyword evidence="6 10" id="KW-1133">Transmembrane helix</keyword>
<feature type="transmembrane region" description="Helical" evidence="10">
    <location>
        <begin position="563"/>
        <end position="584"/>
    </location>
</feature>
<keyword evidence="7 10" id="KW-0472">Membrane</keyword>
<evidence type="ECO:0000256" key="3">
    <source>
        <dbReference type="ARBA" id="ARBA00022670"/>
    </source>
</evidence>
<evidence type="ECO:0000256" key="4">
    <source>
        <dbReference type="ARBA" id="ARBA00022692"/>
    </source>
</evidence>
<dbReference type="PROSITE" id="PS51767">
    <property type="entry name" value="PEPTIDASE_A1"/>
    <property type="match status" value="1"/>
</dbReference>
<dbReference type="FunFam" id="2.40.70.10:FF:000008">
    <property type="entry name" value="Cathepsin D"/>
    <property type="match status" value="1"/>
</dbReference>
<accession>A0A1W0A8N0</accession>
<evidence type="ECO:0000256" key="7">
    <source>
        <dbReference type="ARBA" id="ARBA00023136"/>
    </source>
</evidence>
<evidence type="ECO:0000256" key="9">
    <source>
        <dbReference type="PIRSR" id="PIRSR601461-2"/>
    </source>
</evidence>
<protein>
    <submittedName>
        <fullName evidence="13">Gastricsin, aspartyl protease family A01A</fullName>
    </submittedName>
</protein>
<dbReference type="InterPro" id="IPR033121">
    <property type="entry name" value="PEPTIDASE_A1"/>
</dbReference>
<evidence type="ECO:0000313" key="14">
    <source>
        <dbReference type="Proteomes" id="UP000243217"/>
    </source>
</evidence>
<evidence type="ECO:0000313" key="13">
    <source>
        <dbReference type="EMBL" id="OQS06559.1"/>
    </source>
</evidence>
<dbReference type="GO" id="GO:0004888">
    <property type="term" value="F:transmembrane signaling receptor activity"/>
    <property type="evidence" value="ECO:0007669"/>
    <property type="project" value="InterPro"/>
</dbReference>
<organism evidence="13 14">
    <name type="scientific">Thraustotheca clavata</name>
    <dbReference type="NCBI Taxonomy" id="74557"/>
    <lineage>
        <taxon>Eukaryota</taxon>
        <taxon>Sar</taxon>
        <taxon>Stramenopiles</taxon>
        <taxon>Oomycota</taxon>
        <taxon>Saprolegniomycetes</taxon>
        <taxon>Saprolegniales</taxon>
        <taxon>Achlyaceae</taxon>
        <taxon>Thraustotheca</taxon>
    </lineage>
</organism>
<dbReference type="Proteomes" id="UP000243217">
    <property type="component" value="Unassembled WGS sequence"/>
</dbReference>
<dbReference type="PANTHER" id="PTHR47966">
    <property type="entry name" value="BETA-SITE APP-CLEAVING ENZYME, ISOFORM A-RELATED"/>
    <property type="match status" value="1"/>
</dbReference>
<dbReference type="GO" id="GO:0006508">
    <property type="term" value="P:proteolysis"/>
    <property type="evidence" value="ECO:0007669"/>
    <property type="project" value="UniProtKB-KW"/>
</dbReference>
<evidence type="ECO:0000256" key="8">
    <source>
        <dbReference type="PIRSR" id="PIRSR601461-1"/>
    </source>
</evidence>
<proteinExistence type="inferred from homology"/>
<comment type="similarity">
    <text evidence="2">Belongs to the peptidase A1 family.</text>
</comment>
<dbReference type="STRING" id="74557.A0A1W0A8N0"/>
<feature type="domain" description="G-protein coupled receptors family 2 profile 2" evidence="11">
    <location>
        <begin position="408"/>
        <end position="629"/>
    </location>
</feature>
<keyword evidence="3 13" id="KW-0645">Protease</keyword>
<dbReference type="CDD" id="cd05471">
    <property type="entry name" value="pepsin_like"/>
    <property type="match status" value="1"/>
</dbReference>
<dbReference type="PANTHER" id="PTHR47966:SF51">
    <property type="entry name" value="BETA-SITE APP-CLEAVING ENZYME, ISOFORM A-RELATED"/>
    <property type="match status" value="1"/>
</dbReference>
<dbReference type="OrthoDB" id="771136at2759"/>
<keyword evidence="9" id="KW-1015">Disulfide bond</keyword>
<dbReference type="GO" id="GO:0016020">
    <property type="term" value="C:membrane"/>
    <property type="evidence" value="ECO:0007669"/>
    <property type="project" value="UniProtKB-SubCell"/>
</dbReference>
<dbReference type="InterPro" id="IPR017981">
    <property type="entry name" value="GPCR_2-like_7TM"/>
</dbReference>
<feature type="transmembrane region" description="Helical" evidence="10">
    <location>
        <begin position="443"/>
        <end position="463"/>
    </location>
</feature>
<gene>
    <name evidence="13" type="ORF">THRCLA_01394</name>
</gene>
<feature type="active site" evidence="8">
    <location>
        <position position="77"/>
    </location>
</feature>